<keyword evidence="3" id="KW-1185">Reference proteome</keyword>
<feature type="region of interest" description="Disordered" evidence="1">
    <location>
        <begin position="253"/>
        <end position="339"/>
    </location>
</feature>
<feature type="compositionally biased region" description="Acidic residues" evidence="1">
    <location>
        <begin position="260"/>
        <end position="269"/>
    </location>
</feature>
<feature type="compositionally biased region" description="Basic and acidic residues" evidence="1">
    <location>
        <begin position="270"/>
        <end position="284"/>
    </location>
</feature>
<dbReference type="EMBL" id="SWKU01000007">
    <property type="protein sequence ID" value="KAF3005016.1"/>
    <property type="molecule type" value="Genomic_DNA"/>
</dbReference>
<reference evidence="2" key="1">
    <citation type="submission" date="2019-04" db="EMBL/GenBank/DDBJ databases">
        <title>Sequencing of skin fungus with MAO and IRED activity.</title>
        <authorList>
            <person name="Marsaioli A.J."/>
            <person name="Bonatto J.M.C."/>
            <person name="Reis Junior O."/>
        </authorList>
    </citation>
    <scope>NUCLEOTIDE SEQUENCE</scope>
    <source>
        <strain evidence="2">30M1</strain>
    </source>
</reference>
<feature type="compositionally biased region" description="Low complexity" evidence="1">
    <location>
        <begin position="76"/>
        <end position="94"/>
    </location>
</feature>
<feature type="region of interest" description="Disordered" evidence="1">
    <location>
        <begin position="160"/>
        <end position="179"/>
    </location>
</feature>
<accession>A0A9P4TI72</accession>
<evidence type="ECO:0000313" key="3">
    <source>
        <dbReference type="Proteomes" id="UP000801428"/>
    </source>
</evidence>
<feature type="compositionally biased region" description="Low complexity" evidence="1">
    <location>
        <begin position="48"/>
        <end position="66"/>
    </location>
</feature>
<organism evidence="2 3">
    <name type="scientific">Curvularia kusanoi</name>
    <name type="common">Cochliobolus kusanoi</name>
    <dbReference type="NCBI Taxonomy" id="90978"/>
    <lineage>
        <taxon>Eukaryota</taxon>
        <taxon>Fungi</taxon>
        <taxon>Dikarya</taxon>
        <taxon>Ascomycota</taxon>
        <taxon>Pezizomycotina</taxon>
        <taxon>Dothideomycetes</taxon>
        <taxon>Pleosporomycetidae</taxon>
        <taxon>Pleosporales</taxon>
        <taxon>Pleosporineae</taxon>
        <taxon>Pleosporaceae</taxon>
        <taxon>Curvularia</taxon>
    </lineage>
</organism>
<dbReference type="AlphaFoldDB" id="A0A9P4TI72"/>
<protein>
    <submittedName>
        <fullName evidence="2">Uncharacterized protein</fullName>
    </submittedName>
</protein>
<feature type="compositionally biased region" description="Low complexity" evidence="1">
    <location>
        <begin position="160"/>
        <end position="171"/>
    </location>
</feature>
<sequence length="339" mass="35283">MARSRAPGVPKTMSTRTIRSSTAEKRKRSPEAESAPAPAPAPKKARSATKAAPKKAAAAKKTVVSKVEGKTKIAEPTPTSVPSSPASSILSDLSEVPTELMTPSPPHTPVPIVTRALAPVSDRAAAPAPTPAPVTVRAPAAPAPVPAPVPATVITAPSPAAPTPAVSAKAPEPTPEPHPETLSLATHASIVAAVREVILPCLDLVEPMLEHTRACAKLPAGSRSEKMSYVDRQEARVLGVLADLRQQFGGVERKEGSEVIVDEQGEVEGAEERKDGGKDARGEEGQSGEVGQAEETVADEEVAEPMVAKKKKSPKRKTELELLGSPQGLTRTRSRASRV</sequence>
<evidence type="ECO:0000313" key="2">
    <source>
        <dbReference type="EMBL" id="KAF3005016.1"/>
    </source>
</evidence>
<evidence type="ECO:0000256" key="1">
    <source>
        <dbReference type="SAM" id="MobiDB-lite"/>
    </source>
</evidence>
<gene>
    <name evidence="2" type="ORF">E8E13_008866</name>
</gene>
<feature type="region of interest" description="Disordered" evidence="1">
    <location>
        <begin position="1"/>
        <end position="110"/>
    </location>
</feature>
<comment type="caution">
    <text evidence="2">The sequence shown here is derived from an EMBL/GenBank/DDBJ whole genome shotgun (WGS) entry which is preliminary data.</text>
</comment>
<dbReference type="OrthoDB" id="10669731at2759"/>
<dbReference type="Proteomes" id="UP000801428">
    <property type="component" value="Unassembled WGS sequence"/>
</dbReference>
<name>A0A9P4TI72_CURKU</name>
<feature type="compositionally biased region" description="Polar residues" evidence="1">
    <location>
        <begin position="12"/>
        <end position="21"/>
    </location>
</feature>
<proteinExistence type="predicted"/>